<organism evidence="1 2">
    <name type="scientific">Amphibiibacter pelophylacis</name>
    <dbReference type="NCBI Taxonomy" id="1799477"/>
    <lineage>
        <taxon>Bacteria</taxon>
        <taxon>Pseudomonadati</taxon>
        <taxon>Pseudomonadota</taxon>
        <taxon>Betaproteobacteria</taxon>
        <taxon>Burkholderiales</taxon>
        <taxon>Sphaerotilaceae</taxon>
        <taxon>Amphibiibacter</taxon>
    </lineage>
</organism>
<evidence type="ECO:0000313" key="1">
    <source>
        <dbReference type="EMBL" id="MEJ7138240.1"/>
    </source>
</evidence>
<dbReference type="Proteomes" id="UP001364695">
    <property type="component" value="Unassembled WGS sequence"/>
</dbReference>
<evidence type="ECO:0000313" key="2">
    <source>
        <dbReference type="Proteomes" id="UP001364695"/>
    </source>
</evidence>
<dbReference type="EMBL" id="JAWDIE010000009">
    <property type="protein sequence ID" value="MEJ7138240.1"/>
    <property type="molecule type" value="Genomic_DNA"/>
</dbReference>
<comment type="caution">
    <text evidence="1">The sequence shown here is derived from an EMBL/GenBank/DDBJ whole genome shotgun (WGS) entry which is preliminary data.</text>
</comment>
<reference evidence="1" key="1">
    <citation type="submission" date="2023-10" db="EMBL/GenBank/DDBJ databases">
        <title>Amphibacter perezi, gen. nov., sp. nov. a novel taxa of the family Comamonadaceae, class Betaproteobacteria isolated from the skin microbiota of Pelophylax perezi from different populations.</title>
        <authorList>
            <person name="Costa S."/>
            <person name="Proenca D.N."/>
            <person name="Lopes I."/>
            <person name="Morais P.V."/>
        </authorList>
    </citation>
    <scope>NUCLEOTIDE SEQUENCE</scope>
    <source>
        <strain evidence="1">SL12-8</strain>
    </source>
</reference>
<accession>A0ACC6P211</accession>
<gene>
    <name evidence="1" type="ORF">RV045_07330</name>
</gene>
<sequence>MKNPAKPMPTLYSDEAAEEFVATADLTQYDLSGFKPMQFEFQSKSAALNLRIPPSLLEALKRKASASGLPYTRYVRLLLENDVGRPDRATRSGTDLN</sequence>
<keyword evidence="2" id="KW-1185">Reference proteome</keyword>
<name>A0ACC6P211_9BURK</name>
<protein>
    <submittedName>
        <fullName evidence="1">BrnA antitoxin family protein</fullName>
    </submittedName>
</protein>
<proteinExistence type="predicted"/>